<comment type="caution">
    <text evidence="14">The sequence shown here is derived from an EMBL/GenBank/DDBJ whole genome shotgun (WGS) entry which is preliminary data.</text>
</comment>
<keyword evidence="1 10" id="KW-0645">Protease</keyword>
<dbReference type="InterPro" id="IPR001506">
    <property type="entry name" value="Peptidase_M12A"/>
</dbReference>
<feature type="binding site" evidence="10">
    <location>
        <position position="174"/>
    </location>
    <ligand>
        <name>Zn(2+)</name>
        <dbReference type="ChEBI" id="CHEBI:29105"/>
        <note>catalytic</note>
    </ligand>
</feature>
<keyword evidence="15" id="KW-1185">Reference proteome</keyword>
<dbReference type="PRINTS" id="PR00480">
    <property type="entry name" value="ASTACIN"/>
</dbReference>
<evidence type="ECO:0000313" key="14">
    <source>
        <dbReference type="EMBL" id="OWA52625.1"/>
    </source>
</evidence>
<dbReference type="PANTHER" id="PTHR10127">
    <property type="entry name" value="DISCOIDIN, CUB, EGF, LAMININ , AND ZINC METALLOPROTEASE DOMAIN CONTAINING"/>
    <property type="match status" value="1"/>
</dbReference>
<proteinExistence type="predicted"/>
<keyword evidence="9" id="KW-0325">Glycoprotein</keyword>
<evidence type="ECO:0000256" key="7">
    <source>
        <dbReference type="ARBA" id="ARBA00023145"/>
    </source>
</evidence>
<keyword evidence="5 10" id="KW-0862">Zinc</keyword>
<dbReference type="InterPro" id="IPR034035">
    <property type="entry name" value="Astacin-like_dom"/>
</dbReference>
<evidence type="ECO:0000256" key="3">
    <source>
        <dbReference type="ARBA" id="ARBA00022729"/>
    </source>
</evidence>
<name>A0A9X6RM33_HYPEX</name>
<evidence type="ECO:0000256" key="1">
    <source>
        <dbReference type="ARBA" id="ARBA00022670"/>
    </source>
</evidence>
<evidence type="ECO:0000256" key="8">
    <source>
        <dbReference type="ARBA" id="ARBA00023157"/>
    </source>
</evidence>
<feature type="region of interest" description="Disordered" evidence="12">
    <location>
        <begin position="273"/>
        <end position="300"/>
    </location>
</feature>
<dbReference type="EC" id="3.4.24.-" evidence="11"/>
<dbReference type="SMART" id="SM00235">
    <property type="entry name" value="ZnMc"/>
    <property type="match status" value="1"/>
</dbReference>
<keyword evidence="3 11" id="KW-0732">Signal</keyword>
<protein>
    <recommendedName>
        <fullName evidence="11">Metalloendopeptidase</fullName>
        <ecNumber evidence="11">3.4.24.-</ecNumber>
    </recommendedName>
</protein>
<comment type="cofactor">
    <cofactor evidence="10 11">
        <name>Zn(2+)</name>
        <dbReference type="ChEBI" id="CHEBI:29105"/>
    </cofactor>
    <text evidence="10 11">Binds 1 zinc ion per subunit.</text>
</comment>
<sequence>MLNFIPTTVVLLVVYLWQQSSGHPIQKHNVKLRPDWRKMIGDKVYDYSIKKAAEKRNSSLFEGDIAGVDVDQVDVTSLAQNAVLDKDKLWPGGVVPYRIGNNYFTDDEKSVITSALADLSSKTCLKFIPRTDERNYVIFVNANDGCYSYIGMTGRQQYINLQRGCVTYHGEVQHEVMHALGFNHEQTRMDRDDYIDIIYDNIISGKESNFEKYSGNTFNLPYDYNSIMHYGFNDFAQDESSPTIVPKIEGGNIGNRQTLSETDVQKVNLLYGCGNSGNPAPDDPDQTAQSHPGNRRTQQNSKRMTAFELFFSHFNGGSNFGFILSGQDISNSSRINGTGNNSTTFHKAGCPADSPHKTRNDFCKTDQDCKDSGLGHICCPNCVVKTCTNFCS</sequence>
<keyword evidence="7" id="KW-0865">Zymogen</keyword>
<dbReference type="Gene3D" id="3.40.390.10">
    <property type="entry name" value="Collagenase (Catalytic Domain)"/>
    <property type="match status" value="1"/>
</dbReference>
<comment type="caution">
    <text evidence="10">Lacks conserved residue(s) required for the propagation of feature annotation.</text>
</comment>
<feature type="binding site" evidence="10">
    <location>
        <position position="184"/>
    </location>
    <ligand>
        <name>Zn(2+)</name>
        <dbReference type="ChEBI" id="CHEBI:29105"/>
        <note>catalytic</note>
    </ligand>
</feature>
<dbReference type="InterPro" id="IPR006026">
    <property type="entry name" value="Peptidase_Metallo"/>
</dbReference>
<keyword evidence="6 10" id="KW-0482">Metalloprotease</keyword>
<dbReference type="Proteomes" id="UP000192578">
    <property type="component" value="Unassembled WGS sequence"/>
</dbReference>
<dbReference type="Pfam" id="PF01400">
    <property type="entry name" value="Astacin"/>
    <property type="match status" value="1"/>
</dbReference>
<dbReference type="AlphaFoldDB" id="A0A9X6RM33"/>
<evidence type="ECO:0000256" key="10">
    <source>
        <dbReference type="PROSITE-ProRule" id="PRU01211"/>
    </source>
</evidence>
<dbReference type="CDD" id="cd04280">
    <property type="entry name" value="ZnMc_astacin_like"/>
    <property type="match status" value="1"/>
</dbReference>
<feature type="active site" evidence="10">
    <location>
        <position position="175"/>
    </location>
</feature>
<evidence type="ECO:0000313" key="15">
    <source>
        <dbReference type="Proteomes" id="UP000192578"/>
    </source>
</evidence>
<gene>
    <name evidence="14" type="ORF">BV898_17073</name>
</gene>
<evidence type="ECO:0000256" key="6">
    <source>
        <dbReference type="ARBA" id="ARBA00023049"/>
    </source>
</evidence>
<feature type="signal peptide" evidence="11">
    <location>
        <begin position="1"/>
        <end position="22"/>
    </location>
</feature>
<dbReference type="GO" id="GO:0006508">
    <property type="term" value="P:proteolysis"/>
    <property type="evidence" value="ECO:0007669"/>
    <property type="project" value="UniProtKB-KW"/>
</dbReference>
<dbReference type="InterPro" id="IPR024079">
    <property type="entry name" value="MetalloPept_cat_dom_sf"/>
</dbReference>
<dbReference type="SUPFAM" id="SSF55486">
    <property type="entry name" value="Metalloproteases ('zincins'), catalytic domain"/>
    <property type="match status" value="1"/>
</dbReference>
<organism evidence="14 15">
    <name type="scientific">Hypsibius exemplaris</name>
    <name type="common">Freshwater tardigrade</name>
    <dbReference type="NCBI Taxonomy" id="2072580"/>
    <lineage>
        <taxon>Eukaryota</taxon>
        <taxon>Metazoa</taxon>
        <taxon>Ecdysozoa</taxon>
        <taxon>Tardigrada</taxon>
        <taxon>Eutardigrada</taxon>
        <taxon>Parachela</taxon>
        <taxon>Hypsibioidea</taxon>
        <taxon>Hypsibiidae</taxon>
        <taxon>Hypsibius</taxon>
    </lineage>
</organism>
<dbReference type="FunFam" id="3.40.390.10:FF:000015">
    <property type="entry name" value="Meprin A subunit"/>
    <property type="match status" value="1"/>
</dbReference>
<evidence type="ECO:0000259" key="13">
    <source>
        <dbReference type="PROSITE" id="PS51864"/>
    </source>
</evidence>
<feature type="domain" description="Peptidase M12A" evidence="13">
    <location>
        <begin position="81"/>
        <end position="274"/>
    </location>
</feature>
<keyword evidence="2 10" id="KW-0479">Metal-binding</keyword>
<dbReference type="PANTHER" id="PTHR10127:SF780">
    <property type="entry name" value="METALLOENDOPEPTIDASE"/>
    <property type="match status" value="1"/>
</dbReference>
<keyword evidence="4 10" id="KW-0378">Hydrolase</keyword>
<keyword evidence="8" id="KW-1015">Disulfide bond</keyword>
<dbReference type="GO" id="GO:0004222">
    <property type="term" value="F:metalloendopeptidase activity"/>
    <property type="evidence" value="ECO:0007669"/>
    <property type="project" value="UniProtKB-UniRule"/>
</dbReference>
<accession>A0A9X6RM33</accession>
<reference evidence="15" key="1">
    <citation type="submission" date="2017-01" db="EMBL/GenBank/DDBJ databases">
        <title>Comparative genomics of anhydrobiosis in the tardigrade Hypsibius dujardini.</title>
        <authorList>
            <person name="Yoshida Y."/>
            <person name="Koutsovoulos G."/>
            <person name="Laetsch D."/>
            <person name="Stevens L."/>
            <person name="Kumar S."/>
            <person name="Horikawa D."/>
            <person name="Ishino K."/>
            <person name="Komine S."/>
            <person name="Tomita M."/>
            <person name="Blaxter M."/>
            <person name="Arakawa K."/>
        </authorList>
    </citation>
    <scope>NUCLEOTIDE SEQUENCE [LARGE SCALE GENOMIC DNA]</scope>
    <source>
        <strain evidence="15">Z151</strain>
    </source>
</reference>
<feature type="compositionally biased region" description="Polar residues" evidence="12">
    <location>
        <begin position="286"/>
        <end position="300"/>
    </location>
</feature>
<evidence type="ECO:0000256" key="4">
    <source>
        <dbReference type="ARBA" id="ARBA00022801"/>
    </source>
</evidence>
<dbReference type="OrthoDB" id="291007at2759"/>
<evidence type="ECO:0000256" key="12">
    <source>
        <dbReference type="SAM" id="MobiDB-lite"/>
    </source>
</evidence>
<evidence type="ECO:0000256" key="11">
    <source>
        <dbReference type="RuleBase" id="RU361183"/>
    </source>
</evidence>
<dbReference type="PROSITE" id="PS51864">
    <property type="entry name" value="ASTACIN"/>
    <property type="match status" value="1"/>
</dbReference>
<evidence type="ECO:0000256" key="5">
    <source>
        <dbReference type="ARBA" id="ARBA00022833"/>
    </source>
</evidence>
<feature type="binding site" evidence="10">
    <location>
        <position position="178"/>
    </location>
    <ligand>
        <name>Zn(2+)</name>
        <dbReference type="ChEBI" id="CHEBI:29105"/>
        <note>catalytic</note>
    </ligand>
</feature>
<dbReference type="GO" id="GO:0008270">
    <property type="term" value="F:zinc ion binding"/>
    <property type="evidence" value="ECO:0007669"/>
    <property type="project" value="UniProtKB-UniRule"/>
</dbReference>
<dbReference type="EMBL" id="MTYJ01000277">
    <property type="protein sequence ID" value="OWA52625.1"/>
    <property type="molecule type" value="Genomic_DNA"/>
</dbReference>
<feature type="chain" id="PRO_5041017582" description="Metalloendopeptidase" evidence="11">
    <location>
        <begin position="23"/>
        <end position="392"/>
    </location>
</feature>
<evidence type="ECO:0000256" key="2">
    <source>
        <dbReference type="ARBA" id="ARBA00022723"/>
    </source>
</evidence>
<evidence type="ECO:0000256" key="9">
    <source>
        <dbReference type="ARBA" id="ARBA00023180"/>
    </source>
</evidence>